<reference evidence="1 2" key="1">
    <citation type="journal article" date="2009" name="Int. J. Syst. Evol. Microbiol.">
        <title>Paenibacillus contaminans sp. nov., isolated from a contaminated laboratory plate.</title>
        <authorList>
            <person name="Chou J.H."/>
            <person name="Lee J.H."/>
            <person name="Lin M.C."/>
            <person name="Chang P.S."/>
            <person name="Arun A.B."/>
            <person name="Young C.C."/>
            <person name="Chen W.M."/>
        </authorList>
    </citation>
    <scope>NUCLEOTIDE SEQUENCE [LARGE SCALE GENOMIC DNA]</scope>
    <source>
        <strain evidence="1 2">CKOBP-6</strain>
    </source>
</reference>
<dbReference type="AlphaFoldDB" id="A0A329LZT4"/>
<keyword evidence="2" id="KW-1185">Reference proteome</keyword>
<comment type="caution">
    <text evidence="1">The sequence shown here is derived from an EMBL/GenBank/DDBJ whole genome shotgun (WGS) entry which is preliminary data.</text>
</comment>
<sequence length="74" mass="8266">MSEKLHSPSSFSNPDKAMLSSEAYTGCFAGELRFKPFAKAKGLFVNRLVRSLTAASPGRAETRWLLHKSNRCIY</sequence>
<accession>A0A329LZT4</accession>
<dbReference type="Proteomes" id="UP000250369">
    <property type="component" value="Unassembled WGS sequence"/>
</dbReference>
<evidence type="ECO:0000313" key="2">
    <source>
        <dbReference type="Proteomes" id="UP000250369"/>
    </source>
</evidence>
<proteinExistence type="predicted"/>
<gene>
    <name evidence="1" type="ORF">DQG23_33900</name>
</gene>
<dbReference type="EMBL" id="QMFB01000031">
    <property type="protein sequence ID" value="RAV12978.1"/>
    <property type="molecule type" value="Genomic_DNA"/>
</dbReference>
<name>A0A329LZT4_9BACL</name>
<organism evidence="1 2">
    <name type="scientific">Paenibacillus contaminans</name>
    <dbReference type="NCBI Taxonomy" id="450362"/>
    <lineage>
        <taxon>Bacteria</taxon>
        <taxon>Bacillati</taxon>
        <taxon>Bacillota</taxon>
        <taxon>Bacilli</taxon>
        <taxon>Bacillales</taxon>
        <taxon>Paenibacillaceae</taxon>
        <taxon>Paenibacillus</taxon>
    </lineage>
</organism>
<protein>
    <submittedName>
        <fullName evidence="1">Uncharacterized protein</fullName>
    </submittedName>
</protein>
<evidence type="ECO:0000313" key="1">
    <source>
        <dbReference type="EMBL" id="RAV12978.1"/>
    </source>
</evidence>